<evidence type="ECO:0000313" key="1">
    <source>
        <dbReference type="EMBL" id="RDI67069.1"/>
    </source>
</evidence>
<dbReference type="AlphaFoldDB" id="A0A370I8M5"/>
<comment type="caution">
    <text evidence="1">The sequence shown here is derived from an EMBL/GenBank/DDBJ whole genome shotgun (WGS) entry which is preliminary data.</text>
</comment>
<reference evidence="1 2" key="1">
    <citation type="submission" date="2018-07" db="EMBL/GenBank/DDBJ databases">
        <title>Genomic Encyclopedia of Type Strains, Phase IV (KMG-IV): sequencing the most valuable type-strain genomes for metagenomic binning, comparative biology and taxonomic classification.</title>
        <authorList>
            <person name="Goeker M."/>
        </authorList>
    </citation>
    <scope>NUCLEOTIDE SEQUENCE [LARGE SCALE GENOMIC DNA]</scope>
    <source>
        <strain evidence="1 2">DSM 44290</strain>
    </source>
</reference>
<keyword evidence="2" id="KW-1185">Reference proteome</keyword>
<evidence type="ECO:0000313" key="2">
    <source>
        <dbReference type="Proteomes" id="UP000254869"/>
    </source>
</evidence>
<dbReference type="Proteomes" id="UP000254869">
    <property type="component" value="Unassembled WGS sequence"/>
</dbReference>
<gene>
    <name evidence="1" type="ORF">DFR76_103140</name>
</gene>
<sequence length="136" mass="14960">MEQNGGFGPLIEQARAGAVSLQVDPQTFLALDQAMRKRKADIEAIVRLTGTVSGHESWGLGEQAAILTSAQTMVRRFREKAAGDQASAEAILRQHWQVADDLQTLFRTIGERLRETDSEFAARLRDVQAQQPGEAV</sequence>
<dbReference type="EMBL" id="QQBC01000003">
    <property type="protein sequence ID" value="RDI67069.1"/>
    <property type="molecule type" value="Genomic_DNA"/>
</dbReference>
<name>A0A370I8M5_9NOCA</name>
<protein>
    <submittedName>
        <fullName evidence="1">Uncharacterized protein</fullName>
    </submittedName>
</protein>
<organism evidence="1 2">
    <name type="scientific">Nocardia pseudobrasiliensis</name>
    <dbReference type="NCBI Taxonomy" id="45979"/>
    <lineage>
        <taxon>Bacteria</taxon>
        <taxon>Bacillati</taxon>
        <taxon>Actinomycetota</taxon>
        <taxon>Actinomycetes</taxon>
        <taxon>Mycobacteriales</taxon>
        <taxon>Nocardiaceae</taxon>
        <taxon>Nocardia</taxon>
    </lineage>
</organism>
<accession>A0A370I8M5</accession>
<proteinExistence type="predicted"/>
<dbReference type="RefSeq" id="WP_068001318.1">
    <property type="nucleotide sequence ID" value="NZ_QQBC01000003.1"/>
</dbReference>